<dbReference type="AlphaFoldDB" id="A0A2Z3KK71"/>
<name>A0A2Z3KK71_LACLL</name>
<dbReference type="GeneID" id="89634711"/>
<keyword evidence="1" id="KW-0812">Transmembrane</keyword>
<evidence type="ECO:0000313" key="3">
    <source>
        <dbReference type="Proteomes" id="UP000245919"/>
    </source>
</evidence>
<keyword evidence="1" id="KW-1133">Transmembrane helix</keyword>
<feature type="transmembrane region" description="Helical" evidence="1">
    <location>
        <begin position="12"/>
        <end position="32"/>
    </location>
</feature>
<protein>
    <submittedName>
        <fullName evidence="2">Uncharacterized protein</fullName>
    </submittedName>
</protein>
<accession>A0A2Z3KK71</accession>
<reference evidence="2 3" key="1">
    <citation type="submission" date="2018-03" db="EMBL/GenBank/DDBJ databases">
        <title>Genome sequence of Lactococcus lactis strain 14B4 from almond drupe.</title>
        <authorList>
            <person name="Tran T.D."/>
            <person name="McGarvey J.A."/>
            <person name="Huynh S."/>
            <person name="Parker C.T."/>
        </authorList>
    </citation>
    <scope>NUCLEOTIDE SEQUENCE [LARGE SCALE GENOMIC DNA]</scope>
    <source>
        <strain evidence="2 3">14B4</strain>
        <plasmid evidence="3">Plasmid p14b4</plasmid>
    </source>
</reference>
<proteinExistence type="predicted"/>
<evidence type="ECO:0000313" key="2">
    <source>
        <dbReference type="EMBL" id="AWN67131.1"/>
    </source>
</evidence>
<dbReference type="Proteomes" id="UP000245919">
    <property type="component" value="Plasmid p14B4"/>
</dbReference>
<keyword evidence="1" id="KW-0472">Membrane</keyword>
<feature type="transmembrane region" description="Helical" evidence="1">
    <location>
        <begin position="38"/>
        <end position="57"/>
    </location>
</feature>
<dbReference type="RefSeq" id="WP_109991472.1">
    <property type="nucleotide sequence ID" value="NZ_CP028161.1"/>
</dbReference>
<evidence type="ECO:0000256" key="1">
    <source>
        <dbReference type="SAM" id="Phobius"/>
    </source>
</evidence>
<sequence>MRIRYNRQSILDNNLGVIYVLLLLLLIFTFILKGTLALIGSLFIGSMLFISIILTIFDRRKKDVLTWNDNFFEINNSFFKKIKIEFSTVKRILIVKKKEVDSVPRDLPNSYEIFVELHIFDKKLNRQIFTLGDERYINETDTEAFLTYCKLKDIDIS</sequence>
<gene>
    <name evidence="2" type="ORF">LL14B4_13080</name>
</gene>
<organism evidence="2 3">
    <name type="scientific">Lactococcus lactis subsp. lactis</name>
    <name type="common">Streptococcus lactis</name>
    <dbReference type="NCBI Taxonomy" id="1360"/>
    <lineage>
        <taxon>Bacteria</taxon>
        <taxon>Bacillati</taxon>
        <taxon>Bacillota</taxon>
        <taxon>Bacilli</taxon>
        <taxon>Lactobacillales</taxon>
        <taxon>Streptococcaceae</taxon>
        <taxon>Lactococcus</taxon>
    </lineage>
</organism>
<keyword evidence="2" id="KW-0614">Plasmid</keyword>
<dbReference type="EMBL" id="CP028161">
    <property type="protein sequence ID" value="AWN67131.1"/>
    <property type="molecule type" value="Genomic_DNA"/>
</dbReference>
<geneLocation type="plasmid" evidence="3">
    <name>p14b4</name>
</geneLocation>